<name>A0A9J5Y3Q4_SOLCO</name>
<proteinExistence type="predicted"/>
<evidence type="ECO:0000313" key="2">
    <source>
        <dbReference type="EMBL" id="KAG5594511.1"/>
    </source>
</evidence>
<accession>A0A9J5Y3Q4</accession>
<reference evidence="2 3" key="1">
    <citation type="submission" date="2020-09" db="EMBL/GenBank/DDBJ databases">
        <title>De no assembly of potato wild relative species, Solanum commersonii.</title>
        <authorList>
            <person name="Cho K."/>
        </authorList>
    </citation>
    <scope>NUCLEOTIDE SEQUENCE [LARGE SCALE GENOMIC DNA]</scope>
    <source>
        <strain evidence="2">LZ3.2</strain>
        <tissue evidence="2">Leaf</tissue>
    </source>
</reference>
<dbReference type="Proteomes" id="UP000824120">
    <property type="component" value="Chromosome 7"/>
</dbReference>
<dbReference type="AlphaFoldDB" id="A0A9J5Y3Q4"/>
<sequence>MTKIRPKEFQTRQYIQSIGLSSFSQNQSKARPKPRCPLQLGVSKMNPNIGNPSRILRVEFKGWKNKLNPSNPFKIGRHRVIILVSTFLCSTVPSFQ</sequence>
<evidence type="ECO:0000313" key="3">
    <source>
        <dbReference type="Proteomes" id="UP000824120"/>
    </source>
</evidence>
<dbReference type="EMBL" id="JACXVP010000007">
    <property type="protein sequence ID" value="KAG5594511.1"/>
    <property type="molecule type" value="Genomic_DNA"/>
</dbReference>
<protein>
    <submittedName>
        <fullName evidence="2">Uncharacterized protein</fullName>
    </submittedName>
</protein>
<evidence type="ECO:0000256" key="1">
    <source>
        <dbReference type="SAM" id="MobiDB-lite"/>
    </source>
</evidence>
<feature type="region of interest" description="Disordered" evidence="1">
    <location>
        <begin position="22"/>
        <end position="43"/>
    </location>
</feature>
<comment type="caution">
    <text evidence="2">The sequence shown here is derived from an EMBL/GenBank/DDBJ whole genome shotgun (WGS) entry which is preliminary data.</text>
</comment>
<keyword evidence="3" id="KW-1185">Reference proteome</keyword>
<gene>
    <name evidence="2" type="ORF">H5410_035743</name>
</gene>
<organism evidence="2 3">
    <name type="scientific">Solanum commersonii</name>
    <name type="common">Commerson's wild potato</name>
    <name type="synonym">Commerson's nightshade</name>
    <dbReference type="NCBI Taxonomy" id="4109"/>
    <lineage>
        <taxon>Eukaryota</taxon>
        <taxon>Viridiplantae</taxon>
        <taxon>Streptophyta</taxon>
        <taxon>Embryophyta</taxon>
        <taxon>Tracheophyta</taxon>
        <taxon>Spermatophyta</taxon>
        <taxon>Magnoliopsida</taxon>
        <taxon>eudicotyledons</taxon>
        <taxon>Gunneridae</taxon>
        <taxon>Pentapetalae</taxon>
        <taxon>asterids</taxon>
        <taxon>lamiids</taxon>
        <taxon>Solanales</taxon>
        <taxon>Solanaceae</taxon>
        <taxon>Solanoideae</taxon>
        <taxon>Solaneae</taxon>
        <taxon>Solanum</taxon>
    </lineage>
</organism>